<dbReference type="PANTHER" id="PTHR11439:SF455">
    <property type="entry name" value="RLK (RECEPTOR-LIKE PROTEIN KINASE) 8, PUTATIVE-RELATED"/>
    <property type="match status" value="1"/>
</dbReference>
<dbReference type="SUPFAM" id="SSF56672">
    <property type="entry name" value="DNA/RNA polymerases"/>
    <property type="match status" value="1"/>
</dbReference>
<dbReference type="OMA" id="SHWEACK"/>
<organism evidence="3 4">
    <name type="scientific">Cannabis sativa</name>
    <name type="common">Hemp</name>
    <name type="synonym">Marijuana</name>
    <dbReference type="NCBI Taxonomy" id="3483"/>
    <lineage>
        <taxon>Eukaryota</taxon>
        <taxon>Viridiplantae</taxon>
        <taxon>Streptophyta</taxon>
        <taxon>Embryophyta</taxon>
        <taxon>Tracheophyta</taxon>
        <taxon>Spermatophyta</taxon>
        <taxon>Magnoliopsida</taxon>
        <taxon>eudicotyledons</taxon>
        <taxon>Gunneridae</taxon>
        <taxon>Pentapetalae</taxon>
        <taxon>rosids</taxon>
        <taxon>fabids</taxon>
        <taxon>Rosales</taxon>
        <taxon>Cannabaceae</taxon>
        <taxon>Cannabis</taxon>
    </lineage>
</organism>
<feature type="domain" description="Reverse transcriptase Ty1/copia-type" evidence="2">
    <location>
        <begin position="550"/>
        <end position="791"/>
    </location>
</feature>
<name>A0A803NPG5_CANSA</name>
<accession>A0A803NPG5</accession>
<dbReference type="InterPro" id="IPR013103">
    <property type="entry name" value="RVT_2"/>
</dbReference>
<protein>
    <recommendedName>
        <fullName evidence="2">Reverse transcriptase Ty1/copia-type domain-containing protein</fullName>
    </recommendedName>
</protein>
<reference evidence="3" key="1">
    <citation type="submission" date="2018-11" db="EMBL/GenBank/DDBJ databases">
        <authorList>
            <person name="Grassa J C."/>
        </authorList>
    </citation>
    <scope>NUCLEOTIDE SEQUENCE [LARGE SCALE GENOMIC DNA]</scope>
</reference>
<keyword evidence="4" id="KW-1185">Reference proteome</keyword>
<reference evidence="3" key="2">
    <citation type="submission" date="2021-03" db="UniProtKB">
        <authorList>
            <consortium name="EnsemblPlants"/>
        </authorList>
    </citation>
    <scope>IDENTIFICATION</scope>
</reference>
<dbReference type="Pfam" id="PF07727">
    <property type="entry name" value="RVT_2"/>
    <property type="match status" value="1"/>
</dbReference>
<evidence type="ECO:0000259" key="2">
    <source>
        <dbReference type="Pfam" id="PF07727"/>
    </source>
</evidence>
<feature type="region of interest" description="Disordered" evidence="1">
    <location>
        <begin position="185"/>
        <end position="204"/>
    </location>
</feature>
<dbReference type="InterPro" id="IPR043502">
    <property type="entry name" value="DNA/RNA_pol_sf"/>
</dbReference>
<dbReference type="EMBL" id="UZAU01000017">
    <property type="status" value="NOT_ANNOTATED_CDS"/>
    <property type="molecule type" value="Genomic_DNA"/>
</dbReference>
<dbReference type="PANTHER" id="PTHR11439">
    <property type="entry name" value="GAG-POL-RELATED RETROTRANSPOSON"/>
    <property type="match status" value="1"/>
</dbReference>
<dbReference type="EnsemblPlants" id="evm.model.01.502">
    <property type="protein sequence ID" value="cds.evm.model.01.502"/>
    <property type="gene ID" value="evm.TU.01.502"/>
</dbReference>
<evidence type="ECO:0000313" key="4">
    <source>
        <dbReference type="Proteomes" id="UP000596661"/>
    </source>
</evidence>
<dbReference type="Proteomes" id="UP000596661">
    <property type="component" value="Chromosome 1"/>
</dbReference>
<sequence>MESSIHTSTSDPAGLNGHNSAASQGSYPTGWNPFSSSLTSSLTLKLDRQNFLAWKSQVVPTVIGHELDDILFSNVSPPSNLVTEGVLASVANHTTSFAVWRALEQKFQSQSRARLLQLKGQFSHIQKGNLSISDYVDKVQSLADSLVVAGSDVSSQDLVLQLLNGLGPDYDAVVSGVTSRTNMALGSSRTGHFKPQPPPARGNVNDTGARFMGRGRGTYSSQRLLCQVCLKFRHSAAVCHYRFDKNWVTPKPNPRAYLTEMEPTYDPEAYTTTILPDYADDNAWFADTGANSHVANSSDKLDTTVAYTGTESLVVGDGRIYIARNVMFDETHFPAVNTATTGSQVHSPSPQTMPFAYSNFPTGIAHTNQCVSVFSPPTEPAVYPNTSPATTTAAIPAPVAPTQPETVITNQFHAPVFVSDPLPTEITTAATITTTNTSPLLDINPQTVPISIPVTPHTPTTIPQSAPPTIQQPLIPETHTVPDVPNAQRTHSMITRALNGIKKPKAYLASKHPLPEALFPKEPRTLKEALQNPHWLAAMNNEITALVKAHTWTLVPYQPHMQVIDNKWVHRIKLNADGSLDRFKSRLVTKGYLQTPGIDYSDTFSPVVKPATVRVVLSLAVTSNWEVKQLDVSNAFLNGELQELVFMKQPKGFEDVDNPTHVCQLHKALYGLKQAPRAWNEKLRNTLLQWGFKASRSDTSLFVYGSGSMLVILLVYVDDILITGPNHHLISKLITDLNTFFSLKDLRPVHFFLGVEICRTAIGMYLSQSKYIADLLVKLQLDGAKSCPCPTSSSTKLSLADGEPFEDITLYRSTLGALQYLTLTRPDVAFIINKLSQFIHAPTTSHWEACKRLLRYLKGTISDSLLIRPAATMELIAYSDADWASCVDDRKSTGGYVVFLGGNLISWSAKKQHVVARSSTESEFRSLANTAAELKWLTYLLQELQVPLSVSPIIWVDNQSAAALAANPVFHARSKHIEIDLHFVRDQILANELSVRYVPAVDQVADALTKSLFTDRFLYLKGKLQMAPTPFRWRGDVNQ</sequence>
<dbReference type="CDD" id="cd09272">
    <property type="entry name" value="RNase_HI_RT_Ty1"/>
    <property type="match status" value="1"/>
</dbReference>
<dbReference type="AlphaFoldDB" id="A0A803NPG5"/>
<dbReference type="Pfam" id="PF14223">
    <property type="entry name" value="Retrotran_gag_2"/>
    <property type="match status" value="1"/>
</dbReference>
<proteinExistence type="predicted"/>
<feature type="region of interest" description="Disordered" evidence="1">
    <location>
        <begin position="1"/>
        <end position="26"/>
    </location>
</feature>
<evidence type="ECO:0000313" key="3">
    <source>
        <dbReference type="EnsemblPlants" id="cds.evm.model.01.502"/>
    </source>
</evidence>
<dbReference type="Gramene" id="evm.model.01.502">
    <property type="protein sequence ID" value="cds.evm.model.01.502"/>
    <property type="gene ID" value="evm.TU.01.502"/>
</dbReference>
<evidence type="ECO:0000256" key="1">
    <source>
        <dbReference type="SAM" id="MobiDB-lite"/>
    </source>
</evidence>